<keyword evidence="2" id="KW-1003">Cell membrane</keyword>
<name>A0A7X3HBH7_9GAMM</name>
<sequence>MHASDAASCGRLRKLMGWTCLFALVALASEMVAPEYLDPAHHKFIFIIGAIGIWRYSNAAIHFLRGMYFLHWKFPRMRKQVEAMGDEALPDHLFMVVTSFRIPTTTTFKVYRSVFQEVQRLGVPCTVIASIVEKGDENFIKAIMRDEVRERSDIRLIIVRARGTGKRDGLAHAFRALSRQMPLQNSVVGVVDGDTIMLPGCVERAVKMFALLPSVGGLTTNEYCEVEGGKLVKEWHTMRFVQRHINMCSMALSRRVLTLTGRLSFFRASVMTDPEFIRDVEADFLEHWRLGRFQFLTGDDKSSWFSLMRAGWDTFYVPDSHTLTVEHPPDSNFFRATRQLMFRWYGNSLRQNFRATSLLGRERLGAFTLYVLYDQRLSMWTCLMGLTASVAAALLFGVQYLLVYLFWVLLSRTLVTLLFHFSGHPVDALYPFVLYYNQIVGSIMKVYALFHMDQQSWTRQKTTLSNRGVSFDVRLNRWSSKAMMFSSIAIFLGVVSVLLELTQI</sequence>
<gene>
    <name evidence="7" type="ORF">GO594_22960</name>
</gene>
<evidence type="ECO:0000256" key="3">
    <source>
        <dbReference type="ARBA" id="ARBA00022676"/>
    </source>
</evidence>
<dbReference type="RefSeq" id="WP_160482149.1">
    <property type="nucleotide sequence ID" value="NZ_WTFN01000072.1"/>
</dbReference>
<evidence type="ECO:0000313" key="8">
    <source>
        <dbReference type="Proteomes" id="UP000461288"/>
    </source>
</evidence>
<dbReference type="Gene3D" id="3.90.550.10">
    <property type="entry name" value="Spore Coat Polysaccharide Biosynthesis Protein SpsA, Chain A"/>
    <property type="match status" value="1"/>
</dbReference>
<dbReference type="Proteomes" id="UP000461288">
    <property type="component" value="Unassembled WGS sequence"/>
</dbReference>
<dbReference type="SUPFAM" id="SSF53448">
    <property type="entry name" value="Nucleotide-diphospho-sugar transferases"/>
    <property type="match status" value="1"/>
</dbReference>
<accession>A0A7X3HBH7</accession>
<dbReference type="PANTHER" id="PTHR22913">
    <property type="entry name" value="HYALURONAN SYNTHASE"/>
    <property type="match status" value="1"/>
</dbReference>
<keyword evidence="4 7" id="KW-0808">Transferase</keyword>
<evidence type="ECO:0000256" key="6">
    <source>
        <dbReference type="SAM" id="Phobius"/>
    </source>
</evidence>
<evidence type="ECO:0000313" key="7">
    <source>
        <dbReference type="EMBL" id="MWK58854.1"/>
    </source>
</evidence>
<keyword evidence="6" id="KW-1133">Transmembrane helix</keyword>
<keyword evidence="3" id="KW-0328">Glycosyltransferase</keyword>
<dbReference type="AlphaFoldDB" id="A0A7X3HBH7"/>
<dbReference type="PANTHER" id="PTHR22913:SF12">
    <property type="entry name" value="MANNURONAN SYNTHASE"/>
    <property type="match status" value="1"/>
</dbReference>
<dbReference type="GO" id="GO:0030213">
    <property type="term" value="P:hyaluronan biosynthetic process"/>
    <property type="evidence" value="ECO:0007669"/>
    <property type="project" value="TreeGrafter"/>
</dbReference>
<feature type="transmembrane region" description="Helical" evidence="6">
    <location>
        <begin position="482"/>
        <end position="499"/>
    </location>
</feature>
<dbReference type="EMBL" id="WTFN01000072">
    <property type="protein sequence ID" value="MWK58854.1"/>
    <property type="molecule type" value="Genomic_DNA"/>
</dbReference>
<protein>
    <submittedName>
        <fullName evidence="7">Glycosyltransferase</fullName>
    </submittedName>
</protein>
<dbReference type="GO" id="GO:0050501">
    <property type="term" value="F:hyaluronan synthase activity"/>
    <property type="evidence" value="ECO:0007669"/>
    <property type="project" value="TreeGrafter"/>
</dbReference>
<feature type="transmembrane region" description="Helical" evidence="6">
    <location>
        <begin position="429"/>
        <end position="450"/>
    </location>
</feature>
<keyword evidence="6" id="KW-0812">Transmembrane</keyword>
<evidence type="ECO:0000256" key="2">
    <source>
        <dbReference type="ARBA" id="ARBA00022475"/>
    </source>
</evidence>
<organism evidence="7 8">
    <name type="scientific">Metapseudomonas otitidis</name>
    <dbReference type="NCBI Taxonomy" id="319939"/>
    <lineage>
        <taxon>Bacteria</taxon>
        <taxon>Pseudomonadati</taxon>
        <taxon>Pseudomonadota</taxon>
        <taxon>Gammaproteobacteria</taxon>
        <taxon>Pseudomonadales</taxon>
        <taxon>Pseudomonadaceae</taxon>
        <taxon>Metapseudomonas</taxon>
    </lineage>
</organism>
<evidence type="ECO:0000256" key="1">
    <source>
        <dbReference type="ARBA" id="ARBA00004236"/>
    </source>
</evidence>
<feature type="transmembrane region" description="Helical" evidence="6">
    <location>
        <begin position="44"/>
        <end position="70"/>
    </location>
</feature>
<comment type="caution">
    <text evidence="7">The sequence shown here is derived from an EMBL/GenBank/DDBJ whole genome shotgun (WGS) entry which is preliminary data.</text>
</comment>
<keyword evidence="5 6" id="KW-0472">Membrane</keyword>
<dbReference type="GO" id="GO:0085029">
    <property type="term" value="P:extracellular matrix assembly"/>
    <property type="evidence" value="ECO:0007669"/>
    <property type="project" value="TreeGrafter"/>
</dbReference>
<dbReference type="GO" id="GO:0005886">
    <property type="term" value="C:plasma membrane"/>
    <property type="evidence" value="ECO:0007669"/>
    <property type="project" value="UniProtKB-SubCell"/>
</dbReference>
<comment type="subcellular location">
    <subcellularLocation>
        <location evidence="1">Cell membrane</location>
    </subcellularLocation>
</comment>
<feature type="transmembrane region" description="Helical" evidence="6">
    <location>
        <begin position="383"/>
        <end position="409"/>
    </location>
</feature>
<proteinExistence type="predicted"/>
<dbReference type="InterPro" id="IPR029044">
    <property type="entry name" value="Nucleotide-diphossugar_trans"/>
</dbReference>
<dbReference type="Pfam" id="PF13641">
    <property type="entry name" value="Glyco_tranf_2_3"/>
    <property type="match status" value="1"/>
</dbReference>
<evidence type="ECO:0000256" key="4">
    <source>
        <dbReference type="ARBA" id="ARBA00022679"/>
    </source>
</evidence>
<evidence type="ECO:0000256" key="5">
    <source>
        <dbReference type="ARBA" id="ARBA00023136"/>
    </source>
</evidence>
<reference evidence="7 8" key="1">
    <citation type="submission" date="2019-12" db="EMBL/GenBank/DDBJ databases">
        <title>Draft genome sequence of Pseudomonas otitidis recovered from a chicken carcass.</title>
        <authorList>
            <person name="Vieira T.R."/>
            <person name="Oliviera E.F.C."/>
            <person name="Silva N.M.V."/>
            <person name="Sambrano G.E."/>
            <person name="Cibulski S.P."/>
            <person name="Cardoso M.R.I."/>
        </authorList>
    </citation>
    <scope>NUCLEOTIDE SEQUENCE [LARGE SCALE GENOMIC DNA]</scope>
    <source>
        <strain evidence="7 8">25_K</strain>
    </source>
</reference>